<evidence type="ECO:0000256" key="4">
    <source>
        <dbReference type="PROSITE-ProRule" id="PRU00473"/>
    </source>
</evidence>
<dbReference type="InterPro" id="IPR050330">
    <property type="entry name" value="Bact_OuterMem_StrucFunc"/>
</dbReference>
<dbReference type="PROSITE" id="PS01068">
    <property type="entry name" value="OMPA_1"/>
    <property type="match status" value="1"/>
</dbReference>
<dbReference type="InterPro" id="IPR006665">
    <property type="entry name" value="OmpA-like"/>
</dbReference>
<keyword evidence="2 4" id="KW-0472">Membrane</keyword>
<organism evidence="6 7">
    <name type="scientific">Pseudoxanthomonas wuyuanensis</name>
    <dbReference type="NCBI Taxonomy" id="1073196"/>
    <lineage>
        <taxon>Bacteria</taxon>
        <taxon>Pseudomonadati</taxon>
        <taxon>Pseudomonadota</taxon>
        <taxon>Gammaproteobacteria</taxon>
        <taxon>Lysobacterales</taxon>
        <taxon>Lysobacteraceae</taxon>
        <taxon>Pseudoxanthomonas</taxon>
    </lineage>
</organism>
<gene>
    <name evidence="6" type="ORF">SAMN06296416_11123</name>
</gene>
<keyword evidence="7" id="KW-1185">Reference proteome</keyword>
<dbReference type="Proteomes" id="UP000219374">
    <property type="component" value="Unassembled WGS sequence"/>
</dbReference>
<evidence type="ECO:0000256" key="2">
    <source>
        <dbReference type="ARBA" id="ARBA00023136"/>
    </source>
</evidence>
<evidence type="ECO:0000256" key="1">
    <source>
        <dbReference type="ARBA" id="ARBA00004442"/>
    </source>
</evidence>
<dbReference type="PANTHER" id="PTHR30329:SF21">
    <property type="entry name" value="LIPOPROTEIN YIAD-RELATED"/>
    <property type="match status" value="1"/>
</dbReference>
<evidence type="ECO:0000313" key="6">
    <source>
        <dbReference type="EMBL" id="SOD56817.1"/>
    </source>
</evidence>
<dbReference type="PANTHER" id="PTHR30329">
    <property type="entry name" value="STATOR ELEMENT OF FLAGELLAR MOTOR COMPLEX"/>
    <property type="match status" value="1"/>
</dbReference>
<dbReference type="PROSITE" id="PS51123">
    <property type="entry name" value="OMPA_2"/>
    <property type="match status" value="1"/>
</dbReference>
<name>A0A286DDW6_9GAMM</name>
<evidence type="ECO:0000259" key="5">
    <source>
        <dbReference type="PROSITE" id="PS51123"/>
    </source>
</evidence>
<dbReference type="InterPro" id="IPR006690">
    <property type="entry name" value="OMPA-like_CS"/>
</dbReference>
<proteinExistence type="predicted"/>
<dbReference type="PRINTS" id="PR01021">
    <property type="entry name" value="OMPADOMAIN"/>
</dbReference>
<protein>
    <submittedName>
        <fullName evidence="6">OmpA family protein</fullName>
    </submittedName>
</protein>
<accession>A0A286DDW6</accession>
<dbReference type="CDD" id="cd07185">
    <property type="entry name" value="OmpA_C-like"/>
    <property type="match status" value="1"/>
</dbReference>
<dbReference type="GO" id="GO:0009279">
    <property type="term" value="C:cell outer membrane"/>
    <property type="evidence" value="ECO:0007669"/>
    <property type="project" value="UniProtKB-SubCell"/>
</dbReference>
<evidence type="ECO:0000313" key="7">
    <source>
        <dbReference type="Proteomes" id="UP000219374"/>
    </source>
</evidence>
<keyword evidence="3" id="KW-0998">Cell outer membrane</keyword>
<sequence>MRPCRVIRSSHTDALITVEGFTDPAGSIAFNKRLGQKRADAIRDYLVSSGGLSAQQVRAVSYGEDSNRQVHPGAVGEAGRGNRRVVLVAYAGPASTATAAR</sequence>
<dbReference type="Gene3D" id="3.30.1330.60">
    <property type="entry name" value="OmpA-like domain"/>
    <property type="match status" value="1"/>
</dbReference>
<comment type="subcellular location">
    <subcellularLocation>
        <location evidence="1">Cell outer membrane</location>
    </subcellularLocation>
</comment>
<dbReference type="InterPro" id="IPR006664">
    <property type="entry name" value="OMP_bac"/>
</dbReference>
<dbReference type="Pfam" id="PF00691">
    <property type="entry name" value="OmpA"/>
    <property type="match status" value="1"/>
</dbReference>
<dbReference type="SUPFAM" id="SSF103088">
    <property type="entry name" value="OmpA-like"/>
    <property type="match status" value="1"/>
</dbReference>
<reference evidence="6 7" key="1">
    <citation type="submission" date="2017-09" db="EMBL/GenBank/DDBJ databases">
        <authorList>
            <person name="Ehlers B."/>
            <person name="Leendertz F.H."/>
        </authorList>
    </citation>
    <scope>NUCLEOTIDE SEQUENCE [LARGE SCALE GENOMIC DNA]</scope>
    <source>
        <strain evidence="6 7">CGMCC 1.10978</strain>
    </source>
</reference>
<dbReference type="RefSeq" id="WP_280523258.1">
    <property type="nucleotide sequence ID" value="NZ_OCND01000011.1"/>
</dbReference>
<feature type="domain" description="OmpA-like" evidence="5">
    <location>
        <begin position="1"/>
        <end position="93"/>
    </location>
</feature>
<evidence type="ECO:0000256" key="3">
    <source>
        <dbReference type="ARBA" id="ARBA00023237"/>
    </source>
</evidence>
<dbReference type="AlphaFoldDB" id="A0A286DDW6"/>
<dbReference type="InterPro" id="IPR036737">
    <property type="entry name" value="OmpA-like_sf"/>
</dbReference>
<dbReference type="EMBL" id="OCND01000011">
    <property type="protein sequence ID" value="SOD56817.1"/>
    <property type="molecule type" value="Genomic_DNA"/>
</dbReference>